<reference evidence="1 2" key="1">
    <citation type="submission" date="2014-11" db="EMBL/GenBank/DDBJ databases">
        <title>Draft Genome Sequences of Nine Bacillus subtilis Strains that Form Spores with High Heat-Resistance.</title>
        <authorList>
            <person name="Krawcyk A.O."/>
            <person name="Berendsen E.M."/>
            <person name="de Jong A."/>
            <person name="Holsappel S."/>
            <person name="Eijlander R.T."/>
            <person name="Wells-Bennik M."/>
            <person name="Kuipers O.P."/>
        </authorList>
    </citation>
    <scope>NUCLEOTIDE SEQUENCE [LARGE SCALE GENOMIC DNA]</scope>
    <source>
        <strain evidence="1 2">B4067</strain>
    </source>
</reference>
<dbReference type="EMBL" id="JSXS01000125">
    <property type="protein sequence ID" value="KIL30358.1"/>
    <property type="molecule type" value="Genomic_DNA"/>
</dbReference>
<organism evidence="1 2">
    <name type="scientific">Bacillus subtilis subsp. subtilis</name>
    <dbReference type="NCBI Taxonomy" id="135461"/>
    <lineage>
        <taxon>Bacteria</taxon>
        <taxon>Bacillati</taxon>
        <taxon>Bacillota</taxon>
        <taxon>Bacilli</taxon>
        <taxon>Bacillales</taxon>
        <taxon>Bacillaceae</taxon>
        <taxon>Bacillus</taxon>
    </lineage>
</organism>
<name>A0ABD3ZSB8_BACIU</name>
<dbReference type="RefSeq" id="WP_041056596.1">
    <property type="nucleotide sequence ID" value="NZ_JSXS01000125.1"/>
</dbReference>
<sequence>MKPKFAIGDIVAVDGYKDRIFYVDCWREVTQHEENGAFDYVEYDLTDAINGEWLEADSDDLRLVCREAASEDFLMTYDMTNYPEPVGTEIHIADIFPTLPSVESVAEIGKGLKKVASDMAKKKAKEEAKLIDGLLDEYNDYMRLYETFGDAEYKTKADGVMTKLRREAGE</sequence>
<proteinExistence type="predicted"/>
<protein>
    <recommendedName>
        <fullName evidence="3">YodN</fullName>
    </recommendedName>
</protein>
<evidence type="ECO:0000313" key="2">
    <source>
        <dbReference type="Proteomes" id="UP000031970"/>
    </source>
</evidence>
<gene>
    <name evidence="1" type="ORF">B4067_1292</name>
</gene>
<evidence type="ECO:0000313" key="1">
    <source>
        <dbReference type="EMBL" id="KIL30358.1"/>
    </source>
</evidence>
<comment type="caution">
    <text evidence="1">The sequence shown here is derived from an EMBL/GenBank/DDBJ whole genome shotgun (WGS) entry which is preliminary data.</text>
</comment>
<accession>A0ABD3ZSB8</accession>
<dbReference type="AlphaFoldDB" id="A0ABD3ZSB8"/>
<evidence type="ECO:0008006" key="3">
    <source>
        <dbReference type="Google" id="ProtNLM"/>
    </source>
</evidence>
<dbReference type="Proteomes" id="UP000031970">
    <property type="component" value="Unassembled WGS sequence"/>
</dbReference>